<evidence type="ECO:0000313" key="2">
    <source>
        <dbReference type="EMBL" id="WCO65720.1"/>
    </source>
</evidence>
<dbReference type="Pfam" id="PF11528">
    <property type="entry name" value="DUF3224"/>
    <property type="match status" value="1"/>
</dbReference>
<dbReference type="EMBL" id="CP116942">
    <property type="protein sequence ID" value="WCO65720.1"/>
    <property type="molecule type" value="Genomic_DNA"/>
</dbReference>
<dbReference type="Gene3D" id="2.40.350.10">
    <property type="entry name" value="SO1590-like"/>
    <property type="match status" value="1"/>
</dbReference>
<evidence type="ECO:0000256" key="1">
    <source>
        <dbReference type="SAM" id="MobiDB-lite"/>
    </source>
</evidence>
<name>A0AAE9Y3E3_9ACTN</name>
<sequence length="130" mass="13360">MDTAITATATLRSWDETPTPDADAPLPRLATAEVAFAYEGDLTGTSTCHYVLRYGADGSGDAVGYETITGTCQGEDATLTVTHSCRFDADGVVDEVAAVDGTGPLSEVRGTGSFQVGHGGTGWPWSVGLS</sequence>
<gene>
    <name evidence="2" type="ORF">PO878_14545</name>
</gene>
<dbReference type="KEGG" id="ima:PO878_14545"/>
<evidence type="ECO:0000313" key="3">
    <source>
        <dbReference type="Proteomes" id="UP001216390"/>
    </source>
</evidence>
<accession>A0AAE9Y3E3</accession>
<feature type="compositionally biased region" description="Polar residues" evidence="1">
    <location>
        <begin position="1"/>
        <end position="11"/>
    </location>
</feature>
<keyword evidence="3" id="KW-1185">Reference proteome</keyword>
<dbReference type="RefSeq" id="WP_272735247.1">
    <property type="nucleotide sequence ID" value="NZ_CP116942.1"/>
</dbReference>
<dbReference type="InterPro" id="IPR023159">
    <property type="entry name" value="SO1590-like_sf"/>
</dbReference>
<proteinExistence type="predicted"/>
<feature type="region of interest" description="Disordered" evidence="1">
    <location>
        <begin position="1"/>
        <end position="22"/>
    </location>
</feature>
<organism evidence="2 3">
    <name type="scientific">Iamia majanohamensis</name>
    <dbReference type="NCBI Taxonomy" id="467976"/>
    <lineage>
        <taxon>Bacteria</taxon>
        <taxon>Bacillati</taxon>
        <taxon>Actinomycetota</taxon>
        <taxon>Acidimicrobiia</taxon>
        <taxon>Acidimicrobiales</taxon>
        <taxon>Iamiaceae</taxon>
        <taxon>Iamia</taxon>
    </lineage>
</organism>
<dbReference type="AlphaFoldDB" id="A0AAE9Y3E3"/>
<protein>
    <submittedName>
        <fullName evidence="2">DUF3224 domain-containing protein</fullName>
    </submittedName>
</protein>
<dbReference type="SUPFAM" id="SSF159238">
    <property type="entry name" value="SO1590-like"/>
    <property type="match status" value="1"/>
</dbReference>
<dbReference type="Proteomes" id="UP001216390">
    <property type="component" value="Chromosome"/>
</dbReference>
<reference evidence="2" key="1">
    <citation type="submission" date="2023-01" db="EMBL/GenBank/DDBJ databases">
        <title>The diversity of Class Acidimicrobiia in South China Sea sediment environments and the proposal of Iamia marina sp. nov., a novel species of the genus Iamia.</title>
        <authorList>
            <person name="He Y."/>
            <person name="Tian X."/>
        </authorList>
    </citation>
    <scope>NUCLEOTIDE SEQUENCE</scope>
    <source>
        <strain evidence="2">DSM 19957</strain>
    </source>
</reference>
<dbReference type="InterPro" id="IPR021607">
    <property type="entry name" value="DUF3224"/>
</dbReference>